<protein>
    <submittedName>
        <fullName evidence="2">Uncharacterized protein</fullName>
    </submittedName>
</protein>
<reference evidence="3" key="1">
    <citation type="submission" date="2017-09" db="EMBL/GenBank/DDBJ databases">
        <title>Depth-based differentiation of microbial function through sediment-hosted aquifers and enrichment of novel symbionts in the deep terrestrial subsurface.</title>
        <authorList>
            <person name="Probst A.J."/>
            <person name="Ladd B."/>
            <person name="Jarett J.K."/>
            <person name="Geller-Mcgrath D.E."/>
            <person name="Sieber C.M.K."/>
            <person name="Emerson J.B."/>
            <person name="Anantharaman K."/>
            <person name="Thomas B.C."/>
            <person name="Malmstrom R."/>
            <person name="Stieglmeier M."/>
            <person name="Klingl A."/>
            <person name="Woyke T."/>
            <person name="Ryan C.M."/>
            <person name="Banfield J.F."/>
        </authorList>
    </citation>
    <scope>NUCLEOTIDE SEQUENCE [LARGE SCALE GENOMIC DNA]</scope>
</reference>
<evidence type="ECO:0000313" key="3">
    <source>
        <dbReference type="Proteomes" id="UP000228781"/>
    </source>
</evidence>
<name>A0A2M8EJV8_UNCKA</name>
<feature type="transmembrane region" description="Helical" evidence="1">
    <location>
        <begin position="28"/>
        <end position="50"/>
    </location>
</feature>
<keyword evidence="1" id="KW-0812">Transmembrane</keyword>
<evidence type="ECO:0000256" key="1">
    <source>
        <dbReference type="SAM" id="Phobius"/>
    </source>
</evidence>
<evidence type="ECO:0000313" key="2">
    <source>
        <dbReference type="EMBL" id="PJC23015.1"/>
    </source>
</evidence>
<proteinExistence type="predicted"/>
<keyword evidence="1" id="KW-0472">Membrane</keyword>
<dbReference type="Proteomes" id="UP000228781">
    <property type="component" value="Unassembled WGS sequence"/>
</dbReference>
<dbReference type="EMBL" id="PFSK01000013">
    <property type="protein sequence ID" value="PJC23015.1"/>
    <property type="molecule type" value="Genomic_DNA"/>
</dbReference>
<sequence length="68" mass="7010">MATLLIIISGFGIISSTGDPERLAEAKSQLTAAVAGLLFLLFSVIILRIIGCNIIGVKDASGACPFAF</sequence>
<dbReference type="AlphaFoldDB" id="A0A2M8EJV8"/>
<organism evidence="2 3">
    <name type="scientific">candidate division WWE3 bacterium CG_4_9_14_0_2_um_filter_48_10</name>
    <dbReference type="NCBI Taxonomy" id="1975078"/>
    <lineage>
        <taxon>Bacteria</taxon>
        <taxon>Katanobacteria</taxon>
    </lineage>
</organism>
<keyword evidence="1" id="KW-1133">Transmembrane helix</keyword>
<accession>A0A2M8EJV8</accession>
<comment type="caution">
    <text evidence="2">The sequence shown here is derived from an EMBL/GenBank/DDBJ whole genome shotgun (WGS) entry which is preliminary data.</text>
</comment>
<gene>
    <name evidence="2" type="ORF">CO059_00890</name>
</gene>